<accession>H2EEB6</accession>
<organism evidence="1">
    <name type="scientific">Moumouvirus sp. 'Monve'</name>
    <dbReference type="NCBI Taxonomy" id="1128131"/>
    <lineage>
        <taxon>Viruses</taxon>
        <taxon>Varidnaviria</taxon>
        <taxon>Bamfordvirae</taxon>
        <taxon>Nucleocytoviricota</taxon>
        <taxon>Megaviricetes</taxon>
        <taxon>Imitervirales</taxon>
        <taxon>Mimiviridae</taxon>
        <taxon>Megamimivirinae</taxon>
        <taxon>Moumouvirus</taxon>
    </lineage>
</organism>
<gene>
    <name evidence="1" type="ORF">mv_R534</name>
</gene>
<proteinExistence type="predicted"/>
<name>H2EEB6_9VIRU</name>
<protein>
    <submittedName>
        <fullName evidence="1">Uncharacterized protein</fullName>
    </submittedName>
</protein>
<evidence type="ECO:0000313" key="1">
    <source>
        <dbReference type="EMBL" id="AEX62739.1"/>
    </source>
</evidence>
<sequence length="29" mass="3425">MSQNLSDICHKFDKFLSVFFPVPLKLLEQ</sequence>
<reference evidence="1" key="1">
    <citation type="submission" date="2011-10" db="EMBL/GenBank/DDBJ databases">
        <title>Provirophages and transpovirons: unique mobilome of giant viruses.</title>
        <authorList>
            <person name="Desnues C."/>
            <person name="LaScola B."/>
            <person name="Yutin N."/>
            <person name="Fournous G."/>
            <person name="Koonin E."/>
            <person name="Raoult D."/>
        </authorList>
    </citation>
    <scope>NUCLEOTIDE SEQUENCE</scope>
    <source>
        <strain evidence="1">Mv13-mv</strain>
    </source>
</reference>
<dbReference type="EMBL" id="JN885998">
    <property type="protein sequence ID" value="AEX62739.1"/>
    <property type="molecule type" value="Genomic_DNA"/>
</dbReference>